<name>A0ABW4PD87_9ACTN</name>
<sequence length="193" mass="20590">MRLFTAVLPSPPAVAELAAAVDGLRALPGSDRLRWTPAEGWHFTLAFLGEVDEALLPELCERFGRAARRHHPFQARLAGGGRFGDRVLWAGVADGRPALRALAGSVSAGARRAGVPVEDRPYRPHLTVARARGGPAPGARRPDLRPFAEALAAFSGSAWRAGEVALVRSRLPVSGTPGEHPRYETLETWALGA</sequence>
<keyword evidence="1 2" id="KW-0378">Hydrolase</keyword>
<feature type="short sequence motif" description="HXTX 1" evidence="2">
    <location>
        <begin position="42"/>
        <end position="45"/>
    </location>
</feature>
<dbReference type="EC" id="3.1.4.58" evidence="2"/>
<dbReference type="Gene3D" id="3.90.1140.10">
    <property type="entry name" value="Cyclic phosphodiesterase"/>
    <property type="match status" value="1"/>
</dbReference>
<dbReference type="InterPro" id="IPR004175">
    <property type="entry name" value="RNA_CPDase"/>
</dbReference>
<dbReference type="PANTHER" id="PTHR35561:SF1">
    <property type="entry name" value="RNA 2',3'-CYCLIC PHOSPHODIESTERASE"/>
    <property type="match status" value="1"/>
</dbReference>
<dbReference type="EMBL" id="JBHUFU010000001">
    <property type="protein sequence ID" value="MFD1828644.1"/>
    <property type="molecule type" value="Genomic_DNA"/>
</dbReference>
<evidence type="ECO:0000313" key="3">
    <source>
        <dbReference type="EMBL" id="MFD1828644.1"/>
    </source>
</evidence>
<feature type="active site" description="Proton donor" evidence="2">
    <location>
        <position position="42"/>
    </location>
</feature>
<evidence type="ECO:0000313" key="4">
    <source>
        <dbReference type="Proteomes" id="UP001597365"/>
    </source>
</evidence>
<dbReference type="Proteomes" id="UP001597365">
    <property type="component" value="Unassembled WGS sequence"/>
</dbReference>
<reference evidence="4" key="1">
    <citation type="journal article" date="2019" name="Int. J. Syst. Evol. Microbiol.">
        <title>The Global Catalogue of Microorganisms (GCM) 10K type strain sequencing project: providing services to taxonomists for standard genome sequencing and annotation.</title>
        <authorList>
            <consortium name="The Broad Institute Genomics Platform"/>
            <consortium name="The Broad Institute Genome Sequencing Center for Infectious Disease"/>
            <person name="Wu L."/>
            <person name="Ma J."/>
        </authorList>
    </citation>
    <scope>NUCLEOTIDE SEQUENCE [LARGE SCALE GENOMIC DNA]</scope>
    <source>
        <strain evidence="4">CGMCC 4.7455</strain>
    </source>
</reference>
<organism evidence="3 4">
    <name type="scientific">Streptomyces desertarenae</name>
    <dbReference type="NCBI Taxonomy" id="2666184"/>
    <lineage>
        <taxon>Bacteria</taxon>
        <taxon>Bacillati</taxon>
        <taxon>Actinomycetota</taxon>
        <taxon>Actinomycetes</taxon>
        <taxon>Kitasatosporales</taxon>
        <taxon>Streptomycetaceae</taxon>
        <taxon>Streptomyces</taxon>
    </lineage>
</organism>
<keyword evidence="4" id="KW-1185">Reference proteome</keyword>
<comment type="catalytic activity">
    <reaction evidence="2">
        <text>a 3'-end 2',3'-cyclophospho-ribonucleotide-RNA + H2O = a 3'-end 2'-phospho-ribonucleotide-RNA + H(+)</text>
        <dbReference type="Rhea" id="RHEA:11828"/>
        <dbReference type="Rhea" id="RHEA-COMP:10464"/>
        <dbReference type="Rhea" id="RHEA-COMP:17353"/>
        <dbReference type="ChEBI" id="CHEBI:15377"/>
        <dbReference type="ChEBI" id="CHEBI:15378"/>
        <dbReference type="ChEBI" id="CHEBI:83064"/>
        <dbReference type="ChEBI" id="CHEBI:173113"/>
        <dbReference type="EC" id="3.1.4.58"/>
    </reaction>
</comment>
<comment type="caution">
    <text evidence="3">The sequence shown here is derived from an EMBL/GenBank/DDBJ whole genome shotgun (WGS) entry which is preliminary data.</text>
</comment>
<dbReference type="Pfam" id="PF13563">
    <property type="entry name" value="2_5_RNA_ligase2"/>
    <property type="match status" value="1"/>
</dbReference>
<feature type="active site" description="Proton acceptor" evidence="2">
    <location>
        <position position="125"/>
    </location>
</feature>
<dbReference type="RefSeq" id="WP_380896342.1">
    <property type="nucleotide sequence ID" value="NZ_JBHUFU010000001.1"/>
</dbReference>
<accession>A0ABW4PD87</accession>
<dbReference type="PANTHER" id="PTHR35561">
    <property type="entry name" value="RNA 2',3'-CYCLIC PHOSPHODIESTERASE"/>
    <property type="match status" value="1"/>
</dbReference>
<evidence type="ECO:0000256" key="2">
    <source>
        <dbReference type="HAMAP-Rule" id="MF_01940"/>
    </source>
</evidence>
<feature type="short sequence motif" description="HXTX 2" evidence="2">
    <location>
        <begin position="125"/>
        <end position="128"/>
    </location>
</feature>
<dbReference type="HAMAP" id="MF_01940">
    <property type="entry name" value="RNA_CPDase"/>
    <property type="match status" value="1"/>
</dbReference>
<protein>
    <recommendedName>
        <fullName evidence="2">RNA 2',3'-cyclic phosphodiesterase</fullName>
        <shortName evidence="2">RNA 2',3'-CPDase</shortName>
        <ecNumber evidence="2">3.1.4.58</ecNumber>
    </recommendedName>
</protein>
<gene>
    <name evidence="3" type="primary">thpR</name>
    <name evidence="3" type="ORF">ACFSJS_03050</name>
</gene>
<comment type="similarity">
    <text evidence="2">Belongs to the 2H phosphoesterase superfamily. ThpR family.</text>
</comment>
<dbReference type="SUPFAM" id="SSF55144">
    <property type="entry name" value="LigT-like"/>
    <property type="match status" value="1"/>
</dbReference>
<comment type="function">
    <text evidence="2">Hydrolyzes RNA 2',3'-cyclic phosphodiester to an RNA 2'-phosphomonoester.</text>
</comment>
<dbReference type="NCBIfam" id="TIGR02258">
    <property type="entry name" value="2_5_ligase"/>
    <property type="match status" value="1"/>
</dbReference>
<evidence type="ECO:0000256" key="1">
    <source>
        <dbReference type="ARBA" id="ARBA00022801"/>
    </source>
</evidence>
<dbReference type="InterPro" id="IPR009097">
    <property type="entry name" value="Cyclic_Pdiesterase"/>
</dbReference>
<proteinExistence type="inferred from homology"/>